<organism evidence="4 5">
    <name type="scientific">Paenibacillus elgii</name>
    <dbReference type="NCBI Taxonomy" id="189691"/>
    <lineage>
        <taxon>Bacteria</taxon>
        <taxon>Bacillati</taxon>
        <taxon>Bacillota</taxon>
        <taxon>Bacilli</taxon>
        <taxon>Bacillales</taxon>
        <taxon>Paenibacillaceae</taxon>
        <taxon>Paenibacillus</taxon>
    </lineage>
</organism>
<protein>
    <recommendedName>
        <fullName evidence="3">DUF4179 domain-containing protein</fullName>
    </recommendedName>
</protein>
<dbReference type="Pfam" id="PF13786">
    <property type="entry name" value="DUF4179"/>
    <property type="match status" value="1"/>
</dbReference>
<feature type="transmembrane region" description="Helical" evidence="2">
    <location>
        <begin position="64"/>
        <end position="83"/>
    </location>
</feature>
<keyword evidence="2" id="KW-0812">Transmembrane</keyword>
<dbReference type="RefSeq" id="WP_063184339.1">
    <property type="nucleotide sequence ID" value="NZ_LQRA01000068.1"/>
</dbReference>
<sequence length="458" mass="50884">MTLQTDKKGKAQDWSTESSEAMQSRLKQLGPSFTFEELWDLHKQSVGKSRPSAKGSMTLRKKGMIVGNAVILCAILLAGIGLYSPSIGAALQKVFFIDLFYKNVRGGMDSGLYQIEKQNLGTATDVSVTDQDIRLTVAEVFYDGIQFVVNYQVDYLKKQKIKEEDAALYYKYKFEDAHPAMIGTHAFTITGDHTFIGSTVFNTEPLPENARLHIEIRRIGTTDGNWDVTVPVSLDKTKPFIKIVRPQIAGVYEDKKFMIDQITFTPVGTQVVIKTDHSGSLYYFLEDDLETRLPDAGGGMGGGGEERSNFAPLSEVNPKPPYVTLLVGEVASQQTNTLVQQREEYADYTGPGSLPVTLKGNKGGTVTITDVQFLEDSTVVYYEASDAANQKPFLILEDSSGKGFVSSPNAVRLSRNSFAYKLQYPKLPSDRLTFKLIVNEYSQEPKEPVKVKIPIDWE</sequence>
<gene>
    <name evidence="4" type="ORF">AV654_23990</name>
</gene>
<accession>A0A163WE43</accession>
<evidence type="ECO:0000313" key="4">
    <source>
        <dbReference type="EMBL" id="KZE76221.1"/>
    </source>
</evidence>
<proteinExistence type="predicted"/>
<name>A0A163WE43_9BACL</name>
<evidence type="ECO:0000256" key="2">
    <source>
        <dbReference type="SAM" id="Phobius"/>
    </source>
</evidence>
<feature type="region of interest" description="Disordered" evidence="1">
    <location>
        <begin position="1"/>
        <end position="20"/>
    </location>
</feature>
<dbReference type="Proteomes" id="UP000076563">
    <property type="component" value="Unassembled WGS sequence"/>
</dbReference>
<dbReference type="AlphaFoldDB" id="A0A163WE43"/>
<dbReference type="OrthoDB" id="2662236at2"/>
<keyword evidence="2" id="KW-0472">Membrane</keyword>
<evidence type="ECO:0000259" key="3">
    <source>
        <dbReference type="Pfam" id="PF13786"/>
    </source>
</evidence>
<keyword evidence="2" id="KW-1133">Transmembrane helix</keyword>
<reference evidence="5" key="1">
    <citation type="submission" date="2016-01" db="EMBL/GenBank/DDBJ databases">
        <title>Draft genome of Chromobacterium sp. F49.</title>
        <authorList>
            <person name="Hong K.W."/>
        </authorList>
    </citation>
    <scope>NUCLEOTIDE SEQUENCE [LARGE SCALE GENOMIC DNA]</scope>
    <source>
        <strain evidence="5">M63</strain>
    </source>
</reference>
<comment type="caution">
    <text evidence="4">The sequence shown here is derived from an EMBL/GenBank/DDBJ whole genome shotgun (WGS) entry which is preliminary data.</text>
</comment>
<keyword evidence="5" id="KW-1185">Reference proteome</keyword>
<feature type="domain" description="DUF4179" evidence="3">
    <location>
        <begin position="61"/>
        <end position="153"/>
    </location>
</feature>
<evidence type="ECO:0000256" key="1">
    <source>
        <dbReference type="SAM" id="MobiDB-lite"/>
    </source>
</evidence>
<feature type="compositionally biased region" description="Basic and acidic residues" evidence="1">
    <location>
        <begin position="1"/>
        <end position="11"/>
    </location>
</feature>
<dbReference type="Gene3D" id="2.60.40.1630">
    <property type="entry name" value="bacillus anthracis domain"/>
    <property type="match status" value="1"/>
</dbReference>
<dbReference type="InterPro" id="IPR025436">
    <property type="entry name" value="DUF4179"/>
</dbReference>
<evidence type="ECO:0000313" key="5">
    <source>
        <dbReference type="Proteomes" id="UP000076563"/>
    </source>
</evidence>
<dbReference type="EMBL" id="LQRA01000068">
    <property type="protein sequence ID" value="KZE76221.1"/>
    <property type="molecule type" value="Genomic_DNA"/>
</dbReference>